<dbReference type="InterPro" id="IPR050595">
    <property type="entry name" value="Bact_response_regulator"/>
</dbReference>
<name>A0A1N6PK01_9MICO</name>
<dbReference type="SMART" id="SM00448">
    <property type="entry name" value="REC"/>
    <property type="match status" value="1"/>
</dbReference>
<dbReference type="SUPFAM" id="SSF52172">
    <property type="entry name" value="CheY-like"/>
    <property type="match status" value="1"/>
</dbReference>
<evidence type="ECO:0000256" key="2">
    <source>
        <dbReference type="PROSITE-ProRule" id="PRU00169"/>
    </source>
</evidence>
<dbReference type="Proteomes" id="UP000186235">
    <property type="component" value="Unassembled WGS sequence"/>
</dbReference>
<protein>
    <submittedName>
        <fullName evidence="4">Response regulator receiver domain-containing protein</fullName>
    </submittedName>
</protein>
<dbReference type="Pfam" id="PF00072">
    <property type="entry name" value="Response_reg"/>
    <property type="match status" value="1"/>
</dbReference>
<proteinExistence type="predicted"/>
<accession>A0A1N6PK01</accession>
<gene>
    <name evidence="4" type="ORF">SAMN05518682_0935</name>
</gene>
<evidence type="ECO:0000313" key="4">
    <source>
        <dbReference type="EMBL" id="SIQ04616.1"/>
    </source>
</evidence>
<dbReference type="EMBL" id="FTMI01000002">
    <property type="protein sequence ID" value="SIQ04616.1"/>
    <property type="molecule type" value="Genomic_DNA"/>
</dbReference>
<organism evidence="4 5">
    <name type="scientific">Cellulosimicrobium aquatile</name>
    <dbReference type="NCBI Taxonomy" id="1612203"/>
    <lineage>
        <taxon>Bacteria</taxon>
        <taxon>Bacillati</taxon>
        <taxon>Actinomycetota</taxon>
        <taxon>Actinomycetes</taxon>
        <taxon>Micrococcales</taxon>
        <taxon>Promicromonosporaceae</taxon>
        <taxon>Cellulosimicrobium</taxon>
    </lineage>
</organism>
<feature type="domain" description="Response regulatory" evidence="3">
    <location>
        <begin position="10"/>
        <end position="127"/>
    </location>
</feature>
<feature type="modified residue" description="4-aspartylphosphate" evidence="2">
    <location>
        <position position="60"/>
    </location>
</feature>
<reference evidence="5" key="1">
    <citation type="submission" date="2017-01" db="EMBL/GenBank/DDBJ databases">
        <authorList>
            <person name="Varghese N."/>
            <person name="Submissions S."/>
        </authorList>
    </citation>
    <scope>NUCLEOTIDE SEQUENCE [LARGE SCALE GENOMIC DNA]</scope>
    <source>
        <strain evidence="5">3bp</strain>
    </source>
</reference>
<dbReference type="Gene3D" id="3.40.50.2300">
    <property type="match status" value="1"/>
</dbReference>
<evidence type="ECO:0000259" key="3">
    <source>
        <dbReference type="PROSITE" id="PS50110"/>
    </source>
</evidence>
<evidence type="ECO:0000256" key="1">
    <source>
        <dbReference type="ARBA" id="ARBA00022553"/>
    </source>
</evidence>
<dbReference type="PANTHER" id="PTHR44591:SF22">
    <property type="entry name" value="CHEY SUBFAMILY"/>
    <property type="match status" value="1"/>
</dbReference>
<keyword evidence="1 2" id="KW-0597">Phosphoprotein</keyword>
<dbReference type="RefSeq" id="WP_076404135.1">
    <property type="nucleotide sequence ID" value="NZ_FTMI01000002.1"/>
</dbReference>
<sequence length="131" mass="13818">MDAEGQTRRRVVVIDDDPSIREVVELALDVVGGYEVHVAADGDEGAALAERVRPDAIVLDVMMPVVDGPTVLARLRTRPALRDVPVVFLTAKVGAGEISRLDGLGAAGVITKPFDALDLAARLGALLGWKP</sequence>
<keyword evidence="5" id="KW-1185">Reference proteome</keyword>
<dbReference type="InterPro" id="IPR011006">
    <property type="entry name" value="CheY-like_superfamily"/>
</dbReference>
<dbReference type="InterPro" id="IPR001789">
    <property type="entry name" value="Sig_transdc_resp-reg_receiver"/>
</dbReference>
<dbReference type="GO" id="GO:0000160">
    <property type="term" value="P:phosphorelay signal transduction system"/>
    <property type="evidence" value="ECO:0007669"/>
    <property type="project" value="InterPro"/>
</dbReference>
<evidence type="ECO:0000313" key="5">
    <source>
        <dbReference type="Proteomes" id="UP000186235"/>
    </source>
</evidence>
<dbReference type="AlphaFoldDB" id="A0A1N6PK01"/>
<dbReference type="PANTHER" id="PTHR44591">
    <property type="entry name" value="STRESS RESPONSE REGULATOR PROTEIN 1"/>
    <property type="match status" value="1"/>
</dbReference>
<dbReference type="PROSITE" id="PS50110">
    <property type="entry name" value="RESPONSE_REGULATORY"/>
    <property type="match status" value="1"/>
</dbReference>